<dbReference type="Gene3D" id="2.160.20.10">
    <property type="entry name" value="Single-stranded right-handed beta-helix, Pectin lyase-like"/>
    <property type="match status" value="1"/>
</dbReference>
<dbReference type="SMART" id="SM00089">
    <property type="entry name" value="PKD"/>
    <property type="match status" value="2"/>
</dbReference>
<dbReference type="Gene3D" id="2.60.40.10">
    <property type="entry name" value="Immunoglobulins"/>
    <property type="match status" value="2"/>
</dbReference>
<dbReference type="SMART" id="SM00710">
    <property type="entry name" value="PbH1"/>
    <property type="match status" value="4"/>
</dbReference>
<dbReference type="RefSeq" id="WP_206998145.1">
    <property type="nucleotide sequence ID" value="NZ_JAEKJR010000001.1"/>
</dbReference>
<feature type="region of interest" description="Disordered" evidence="1">
    <location>
        <begin position="22"/>
        <end position="72"/>
    </location>
</feature>
<comment type="caution">
    <text evidence="4">The sequence shown here is derived from an EMBL/GenBank/DDBJ whole genome shotgun (WGS) entry which is preliminary data.</text>
</comment>
<feature type="chain" id="PRO_5046267891" evidence="2">
    <location>
        <begin position="18"/>
        <end position="653"/>
    </location>
</feature>
<accession>A0ABS3E2D5</accession>
<dbReference type="PANTHER" id="PTHR46182">
    <property type="entry name" value="FI19480P1"/>
    <property type="match status" value="1"/>
</dbReference>
<evidence type="ECO:0000256" key="2">
    <source>
        <dbReference type="SAM" id="SignalP"/>
    </source>
</evidence>
<dbReference type="InterPro" id="IPR029865">
    <property type="entry name" value="KIAA0319-like"/>
</dbReference>
<feature type="domain" description="PKD" evidence="3">
    <location>
        <begin position="34"/>
        <end position="122"/>
    </location>
</feature>
<dbReference type="CDD" id="cd00146">
    <property type="entry name" value="PKD"/>
    <property type="match status" value="1"/>
</dbReference>
<dbReference type="SUPFAM" id="SSF49299">
    <property type="entry name" value="PKD domain"/>
    <property type="match status" value="2"/>
</dbReference>
<reference evidence="4 5" key="1">
    <citation type="submission" date="2020-12" db="EMBL/GenBank/DDBJ databases">
        <title>Oil enriched cultivation method for isolating marine PHA-producing bacteria.</title>
        <authorList>
            <person name="Zheng W."/>
            <person name="Yu S."/>
            <person name="Huang Y."/>
        </authorList>
    </citation>
    <scope>NUCLEOTIDE SEQUENCE [LARGE SCALE GENOMIC DNA]</scope>
    <source>
        <strain evidence="4 5">SN0-2</strain>
    </source>
</reference>
<evidence type="ECO:0000259" key="3">
    <source>
        <dbReference type="PROSITE" id="PS50093"/>
    </source>
</evidence>
<dbReference type="EMBL" id="JAEKJR010000001">
    <property type="protein sequence ID" value="MBN8429459.1"/>
    <property type="molecule type" value="Genomic_DNA"/>
</dbReference>
<dbReference type="InterPro" id="IPR022409">
    <property type="entry name" value="PKD/Chitinase_dom"/>
</dbReference>
<protein>
    <submittedName>
        <fullName evidence="4">Right-handed parallel beta-helix repeat-containing protein</fullName>
    </submittedName>
</protein>
<dbReference type="PROSITE" id="PS50093">
    <property type="entry name" value="PKD"/>
    <property type="match status" value="1"/>
</dbReference>
<keyword evidence="2" id="KW-0732">Signal</keyword>
<dbReference type="InterPro" id="IPR011050">
    <property type="entry name" value="Pectin_lyase_fold/virulence"/>
</dbReference>
<organism evidence="4 5">
    <name type="scientific">Microbulbifer salipaludis</name>
    <dbReference type="NCBI Taxonomy" id="187980"/>
    <lineage>
        <taxon>Bacteria</taxon>
        <taxon>Pseudomonadati</taxon>
        <taxon>Pseudomonadota</taxon>
        <taxon>Gammaproteobacteria</taxon>
        <taxon>Cellvibrionales</taxon>
        <taxon>Microbulbiferaceae</taxon>
        <taxon>Microbulbifer</taxon>
    </lineage>
</organism>
<dbReference type="InterPro" id="IPR013783">
    <property type="entry name" value="Ig-like_fold"/>
</dbReference>
<evidence type="ECO:0000313" key="5">
    <source>
        <dbReference type="Proteomes" id="UP000664293"/>
    </source>
</evidence>
<gene>
    <name evidence="4" type="ORF">JF535_01220</name>
</gene>
<evidence type="ECO:0000313" key="4">
    <source>
        <dbReference type="EMBL" id="MBN8429459.1"/>
    </source>
</evidence>
<dbReference type="SUPFAM" id="SSF51126">
    <property type="entry name" value="Pectin lyase-like"/>
    <property type="match status" value="1"/>
</dbReference>
<sequence length="653" mass="69487">MKYVFIFSILCSLLFGCGGGGGDSDTSGSPANRAPIADAGPNQSTNPGQPVSLSGARSSDPDGDPLTYSWSIASSPDNASPALSSETAEQTNFSASEIGTYEIQLSVSDGAASSTDIVTVNVVEPDSEGPVADAGGSYSAPEGVDIPLDGSASSSVSGALSYSWSIKSAPATSSATLLNPGTPTPTLQSTSVGNYEVELVVTAEDGNTETDVANVLVVDYLPIMQKVDHYTQILPGDDSHIIYVSNQDGDDANSGLSSNDPVKSIQRGISLLRDGYPDWLALKSGDTWNTGIGAWAKSGRSQSEPMVITSYGHGDQRPLLRTNGSAFRFQGGGGSPEFVNHLVIHGLHFYAANRDPNAPEFSGANSDRGIFWLRGTNGLLIEDNMFQFYKEAIALQETDGFDIRNVLIKNNVIVDSYNVSGDHAQGIFLDKTDNVRIERNVFDHIGWNTDVAGADKTKFNHSIYVQTTNRNIEVVDNIITRSSSHGVQLRSGGLMQGNVLVRNAIALMLGGDSGQGDPGFIDNNVILHGSDISADEPRGWGIDFGPGIVSAEVENNIIAHEDSEAPSPMAIASNNLSTQSNNAIFNWGDQSQPASTFPEPTRTIQDFDAQAGGQGTIDSFIENVRSHSLRKPKPKYDVEEIRLYFENAYGIKK</sequence>
<evidence type="ECO:0000256" key="1">
    <source>
        <dbReference type="SAM" id="MobiDB-lite"/>
    </source>
</evidence>
<feature type="signal peptide" evidence="2">
    <location>
        <begin position="1"/>
        <end position="17"/>
    </location>
</feature>
<dbReference type="InterPro" id="IPR000601">
    <property type="entry name" value="PKD_dom"/>
</dbReference>
<feature type="compositionally biased region" description="Polar residues" evidence="1">
    <location>
        <begin position="41"/>
        <end position="57"/>
    </location>
</feature>
<name>A0ABS3E2D5_9GAMM</name>
<dbReference type="InterPro" id="IPR035986">
    <property type="entry name" value="PKD_dom_sf"/>
</dbReference>
<dbReference type="InterPro" id="IPR006626">
    <property type="entry name" value="PbH1"/>
</dbReference>
<proteinExistence type="predicted"/>
<dbReference type="Proteomes" id="UP000664293">
    <property type="component" value="Unassembled WGS sequence"/>
</dbReference>
<dbReference type="Pfam" id="PF22352">
    <property type="entry name" value="K319L-like_PKD"/>
    <property type="match status" value="2"/>
</dbReference>
<keyword evidence="5" id="KW-1185">Reference proteome</keyword>
<dbReference type="PANTHER" id="PTHR46182:SF2">
    <property type="entry name" value="FI19480P1"/>
    <property type="match status" value="1"/>
</dbReference>
<dbReference type="PROSITE" id="PS51257">
    <property type="entry name" value="PROKAR_LIPOPROTEIN"/>
    <property type="match status" value="1"/>
</dbReference>
<dbReference type="InterPro" id="IPR012334">
    <property type="entry name" value="Pectin_lyas_fold"/>
</dbReference>